<sequence>MRREVTQDNIYIQTSAVSLRHSTGCIKTIRTRSLPAAQAKQSGTDNRGVLPPESESRSLRR</sequence>
<proteinExistence type="predicted"/>
<reference evidence="2 3" key="1">
    <citation type="journal article" date="2017" name="Nat. Ecol. Evol.">
        <title>Scallop genome provides insights into evolution of bilaterian karyotype and development.</title>
        <authorList>
            <person name="Wang S."/>
            <person name="Zhang J."/>
            <person name="Jiao W."/>
            <person name="Li J."/>
            <person name="Xun X."/>
            <person name="Sun Y."/>
            <person name="Guo X."/>
            <person name="Huan P."/>
            <person name="Dong B."/>
            <person name="Zhang L."/>
            <person name="Hu X."/>
            <person name="Sun X."/>
            <person name="Wang J."/>
            <person name="Zhao C."/>
            <person name="Wang Y."/>
            <person name="Wang D."/>
            <person name="Huang X."/>
            <person name="Wang R."/>
            <person name="Lv J."/>
            <person name="Li Y."/>
            <person name="Zhang Z."/>
            <person name="Liu B."/>
            <person name="Lu W."/>
            <person name="Hui Y."/>
            <person name="Liang J."/>
            <person name="Zhou Z."/>
            <person name="Hou R."/>
            <person name="Li X."/>
            <person name="Liu Y."/>
            <person name="Li H."/>
            <person name="Ning X."/>
            <person name="Lin Y."/>
            <person name="Zhao L."/>
            <person name="Xing Q."/>
            <person name="Dou J."/>
            <person name="Li Y."/>
            <person name="Mao J."/>
            <person name="Guo H."/>
            <person name="Dou H."/>
            <person name="Li T."/>
            <person name="Mu C."/>
            <person name="Jiang W."/>
            <person name="Fu Q."/>
            <person name="Fu X."/>
            <person name="Miao Y."/>
            <person name="Liu J."/>
            <person name="Yu Q."/>
            <person name="Li R."/>
            <person name="Liao H."/>
            <person name="Li X."/>
            <person name="Kong Y."/>
            <person name="Jiang Z."/>
            <person name="Chourrout D."/>
            <person name="Li R."/>
            <person name="Bao Z."/>
        </authorList>
    </citation>
    <scope>NUCLEOTIDE SEQUENCE [LARGE SCALE GENOMIC DNA]</scope>
    <source>
        <strain evidence="2 3">PY_sf001</strain>
    </source>
</reference>
<feature type="region of interest" description="Disordered" evidence="1">
    <location>
        <begin position="33"/>
        <end position="61"/>
    </location>
</feature>
<gene>
    <name evidence="2" type="ORF">KP79_PYT08475</name>
</gene>
<organism evidence="2 3">
    <name type="scientific">Mizuhopecten yessoensis</name>
    <name type="common">Japanese scallop</name>
    <name type="synonym">Patinopecten yessoensis</name>
    <dbReference type="NCBI Taxonomy" id="6573"/>
    <lineage>
        <taxon>Eukaryota</taxon>
        <taxon>Metazoa</taxon>
        <taxon>Spiralia</taxon>
        <taxon>Lophotrochozoa</taxon>
        <taxon>Mollusca</taxon>
        <taxon>Bivalvia</taxon>
        <taxon>Autobranchia</taxon>
        <taxon>Pteriomorphia</taxon>
        <taxon>Pectinida</taxon>
        <taxon>Pectinoidea</taxon>
        <taxon>Pectinidae</taxon>
        <taxon>Mizuhopecten</taxon>
    </lineage>
</organism>
<dbReference type="AlphaFoldDB" id="A0A210QC65"/>
<dbReference type="Proteomes" id="UP000242188">
    <property type="component" value="Unassembled WGS sequence"/>
</dbReference>
<dbReference type="EMBL" id="NEDP02004198">
    <property type="protein sequence ID" value="OWF46322.1"/>
    <property type="molecule type" value="Genomic_DNA"/>
</dbReference>
<comment type="caution">
    <text evidence="2">The sequence shown here is derived from an EMBL/GenBank/DDBJ whole genome shotgun (WGS) entry which is preliminary data.</text>
</comment>
<evidence type="ECO:0000313" key="3">
    <source>
        <dbReference type="Proteomes" id="UP000242188"/>
    </source>
</evidence>
<protein>
    <submittedName>
        <fullName evidence="2">Uncharacterized protein</fullName>
    </submittedName>
</protein>
<accession>A0A210QC65</accession>
<evidence type="ECO:0000256" key="1">
    <source>
        <dbReference type="SAM" id="MobiDB-lite"/>
    </source>
</evidence>
<keyword evidence="3" id="KW-1185">Reference proteome</keyword>
<name>A0A210QC65_MIZYE</name>
<evidence type="ECO:0000313" key="2">
    <source>
        <dbReference type="EMBL" id="OWF46322.1"/>
    </source>
</evidence>